<sequence>MTSFSNNTPANGFVNTVDSDDFFHPDLKNTDYAYTHQYMPQYPRYHQAYSTSRFDVPCNLTPPQPDRTSPYDFTYCGGTPRYGHIANAPLVQYPYDVSHCNQNFYQHSNVMPCRPDLNSSSTFVETSDFDSNKINSPPFTPPNNSQYENVPASIVPPTPPESNASSTGVSTSPVVDQKTVPNATESVFPWMKTNSRCFFRYKAQPADLHTFPNSRVREGVPFQSVFDQTTENRDSSYFGPHRATNKDLVPKQTHESKKGK</sequence>
<keyword evidence="3" id="KW-1185">Reference proteome</keyword>
<feature type="compositionally biased region" description="Polar residues" evidence="1">
    <location>
        <begin position="132"/>
        <end position="148"/>
    </location>
</feature>
<reference evidence="2 3" key="1">
    <citation type="submission" date="2024-04" db="EMBL/GenBank/DDBJ databases">
        <authorList>
            <person name="Rising A."/>
            <person name="Reimegard J."/>
            <person name="Sonavane S."/>
            <person name="Akerstrom W."/>
            <person name="Nylinder S."/>
            <person name="Hedman E."/>
            <person name="Kallberg Y."/>
        </authorList>
    </citation>
    <scope>NUCLEOTIDE SEQUENCE [LARGE SCALE GENOMIC DNA]</scope>
</reference>
<feature type="region of interest" description="Disordered" evidence="1">
    <location>
        <begin position="225"/>
        <end position="260"/>
    </location>
</feature>
<protein>
    <submittedName>
        <fullName evidence="2">Uncharacterized protein</fullName>
    </submittedName>
</protein>
<evidence type="ECO:0000313" key="2">
    <source>
        <dbReference type="EMBL" id="CAL1261400.1"/>
    </source>
</evidence>
<dbReference type="AlphaFoldDB" id="A0AAV1YST1"/>
<accession>A0AAV1YST1</accession>
<proteinExistence type="predicted"/>
<feature type="compositionally biased region" description="Basic and acidic residues" evidence="1">
    <location>
        <begin position="244"/>
        <end position="260"/>
    </location>
</feature>
<dbReference type="EMBL" id="CAXIEN010000002">
    <property type="protein sequence ID" value="CAL1261400.1"/>
    <property type="molecule type" value="Genomic_DNA"/>
</dbReference>
<organism evidence="2 3">
    <name type="scientific">Larinioides sclopetarius</name>
    <dbReference type="NCBI Taxonomy" id="280406"/>
    <lineage>
        <taxon>Eukaryota</taxon>
        <taxon>Metazoa</taxon>
        <taxon>Ecdysozoa</taxon>
        <taxon>Arthropoda</taxon>
        <taxon>Chelicerata</taxon>
        <taxon>Arachnida</taxon>
        <taxon>Araneae</taxon>
        <taxon>Araneomorphae</taxon>
        <taxon>Entelegynae</taxon>
        <taxon>Araneoidea</taxon>
        <taxon>Araneidae</taxon>
        <taxon>Larinioides</taxon>
    </lineage>
</organism>
<comment type="caution">
    <text evidence="2">The sequence shown here is derived from an EMBL/GenBank/DDBJ whole genome shotgun (WGS) entry which is preliminary data.</text>
</comment>
<feature type="region of interest" description="Disordered" evidence="1">
    <location>
        <begin position="128"/>
        <end position="177"/>
    </location>
</feature>
<feature type="compositionally biased region" description="Polar residues" evidence="1">
    <location>
        <begin position="161"/>
        <end position="177"/>
    </location>
</feature>
<name>A0AAV1YST1_9ARAC</name>
<gene>
    <name evidence="2" type="ORF">LARSCL_LOCUS371</name>
</gene>
<evidence type="ECO:0000313" key="3">
    <source>
        <dbReference type="Proteomes" id="UP001497382"/>
    </source>
</evidence>
<evidence type="ECO:0000256" key="1">
    <source>
        <dbReference type="SAM" id="MobiDB-lite"/>
    </source>
</evidence>
<dbReference type="Proteomes" id="UP001497382">
    <property type="component" value="Unassembled WGS sequence"/>
</dbReference>